<dbReference type="Proteomes" id="UP001383192">
    <property type="component" value="Unassembled WGS sequence"/>
</dbReference>
<accession>A0AAW0B4T4</accession>
<dbReference type="AlphaFoldDB" id="A0AAW0B4T4"/>
<evidence type="ECO:0000313" key="3">
    <source>
        <dbReference type="Proteomes" id="UP001383192"/>
    </source>
</evidence>
<comment type="caution">
    <text evidence="2">The sequence shown here is derived from an EMBL/GenBank/DDBJ whole genome shotgun (WGS) entry which is preliminary data.</text>
</comment>
<evidence type="ECO:0000256" key="1">
    <source>
        <dbReference type="SAM" id="MobiDB-lite"/>
    </source>
</evidence>
<proteinExistence type="predicted"/>
<evidence type="ECO:0008006" key="4">
    <source>
        <dbReference type="Google" id="ProtNLM"/>
    </source>
</evidence>
<feature type="region of interest" description="Disordered" evidence="1">
    <location>
        <begin position="88"/>
        <end position="108"/>
    </location>
</feature>
<keyword evidence="3" id="KW-1185">Reference proteome</keyword>
<gene>
    <name evidence="2" type="ORF">VNI00_017769</name>
</gene>
<feature type="compositionally biased region" description="Polar residues" evidence="1">
    <location>
        <begin position="98"/>
        <end position="108"/>
    </location>
</feature>
<feature type="region of interest" description="Disordered" evidence="1">
    <location>
        <begin position="493"/>
        <end position="525"/>
    </location>
</feature>
<dbReference type="EMBL" id="JAYKXP010000188">
    <property type="protein sequence ID" value="KAK7020277.1"/>
    <property type="molecule type" value="Genomic_DNA"/>
</dbReference>
<protein>
    <recommendedName>
        <fullName evidence="4">C2H2-type domain-containing protein</fullName>
    </recommendedName>
</protein>
<name>A0AAW0B4T4_9AGAR</name>
<evidence type="ECO:0000313" key="2">
    <source>
        <dbReference type="EMBL" id="KAK7020277.1"/>
    </source>
</evidence>
<reference evidence="2 3" key="1">
    <citation type="submission" date="2024-01" db="EMBL/GenBank/DDBJ databases">
        <title>A draft genome for a cacao thread blight-causing isolate of Paramarasmius palmivorus.</title>
        <authorList>
            <person name="Baruah I.K."/>
            <person name="Bukari Y."/>
            <person name="Amoako-Attah I."/>
            <person name="Meinhardt L.W."/>
            <person name="Bailey B.A."/>
            <person name="Cohen S.P."/>
        </authorList>
    </citation>
    <scope>NUCLEOTIDE SEQUENCE [LARGE SCALE GENOMIC DNA]</scope>
    <source>
        <strain evidence="2 3">GH-12</strain>
    </source>
</reference>
<organism evidence="2 3">
    <name type="scientific">Paramarasmius palmivorus</name>
    <dbReference type="NCBI Taxonomy" id="297713"/>
    <lineage>
        <taxon>Eukaryota</taxon>
        <taxon>Fungi</taxon>
        <taxon>Dikarya</taxon>
        <taxon>Basidiomycota</taxon>
        <taxon>Agaricomycotina</taxon>
        <taxon>Agaricomycetes</taxon>
        <taxon>Agaricomycetidae</taxon>
        <taxon>Agaricales</taxon>
        <taxon>Marasmiineae</taxon>
        <taxon>Marasmiaceae</taxon>
        <taxon>Paramarasmius</taxon>
    </lineage>
</organism>
<sequence length="637" mass="71189">MAVTCNFGLARVFSTDNQKFDILPSTMSPTQVKMPVIAAAPFTQETLFENLEPSCPRDSNLFEELFGSEDEDGDDRLEVHHHHHNLTAPDHEVHDSSHPTVSPSQNPTVNLHHCLDQPHVSSSRVPPFENGKIGINAPVAQPQQLSPERLRRCGRRSSQSIGVANDDSAIVKENLPVLATTEAPRFNATYPNRDQVLGKRRISEAKNATRVFNFTREALESALPLAVGTVIGLGRPVPSFFERVEWEELLRLAFWVVYTSNSDEFVRRGVVLKDRSSIHFGGLWIEELGFTQDLLDEAVDNHKTEVVAALELEQQAAPLEPPVSDANLSELPFAGDQELDEFEIYRMSSAPRPFERPIRPLPTYASQRMQVEWGPHVPEPLAVPNNEHVPSPGWHMPASVSNVAMANYGLQLPIVPAQNQVWLGQQNQPEYHYHARLHEQHNHQHQHPPPPAFYPQMTGHRNNYNHLPAATPATPPIVPPRNYTFIRHVAPQPVHNPSAQGIQPRAGPGTQPLAAPSQRSRSTASHIHIDLRECRHRSNDGTICSAMVAQGDSRTHFADSHGYDLPAKSKEMIQCRWEGCTKTLQWCNYKSHLDGGKHFGFLLAECPKCGEKLSTPWSRCRHDGSACAKKRAKKGLQ</sequence>
<feature type="region of interest" description="Disordered" evidence="1">
    <location>
        <begin position="439"/>
        <end position="465"/>
    </location>
</feature>